<accession>A0A269TJU2</accession>
<dbReference type="InterPro" id="IPR050320">
    <property type="entry name" value="N5-glutamine_MTase"/>
</dbReference>
<dbReference type="GO" id="GO:0032259">
    <property type="term" value="P:methylation"/>
    <property type="evidence" value="ECO:0007669"/>
    <property type="project" value="UniProtKB-KW"/>
</dbReference>
<sequence>MDRRQLLLLEKKRYQLEEKISEKELKMLADNVPIQKIIGYLEMANVTINLDHHVLIPRYETEELIILIKEKIKNINSILDIGTGSGFIALALAKIYSNALIDAVDISDEALKQSQKNALLNDIKNVHFFKSNVFENVSKTYDLIVANPPYLILEDIPDKTILEHEPEVALIAKDDGLEVYKKILKDYDKYLNKDGWLFFEINHRHSNFFVKFNFKTVKDINGKIRFAYYQKGADA</sequence>
<dbReference type="RefSeq" id="WP_095334812.1">
    <property type="nucleotide sequence ID" value="NZ_NQNY01000007.1"/>
</dbReference>
<dbReference type="SUPFAM" id="SSF53335">
    <property type="entry name" value="S-adenosyl-L-methionine-dependent methyltransferases"/>
    <property type="match status" value="1"/>
</dbReference>
<dbReference type="InterPro" id="IPR029063">
    <property type="entry name" value="SAM-dependent_MTases_sf"/>
</dbReference>
<dbReference type="Gene3D" id="3.40.50.150">
    <property type="entry name" value="Vaccinia Virus protein VP39"/>
    <property type="match status" value="1"/>
</dbReference>
<dbReference type="PANTHER" id="PTHR18895:SF74">
    <property type="entry name" value="MTRF1L RELEASE FACTOR GLUTAMINE METHYLTRANSFERASE"/>
    <property type="match status" value="1"/>
</dbReference>
<comment type="catalytic activity">
    <reaction evidence="5">
        <text>L-glutaminyl-[peptide chain release factor] + S-adenosyl-L-methionine = N(5)-methyl-L-glutaminyl-[peptide chain release factor] + S-adenosyl-L-homocysteine + H(+)</text>
        <dbReference type="Rhea" id="RHEA:42896"/>
        <dbReference type="Rhea" id="RHEA-COMP:10271"/>
        <dbReference type="Rhea" id="RHEA-COMP:10272"/>
        <dbReference type="ChEBI" id="CHEBI:15378"/>
        <dbReference type="ChEBI" id="CHEBI:30011"/>
        <dbReference type="ChEBI" id="CHEBI:57856"/>
        <dbReference type="ChEBI" id="CHEBI:59789"/>
        <dbReference type="ChEBI" id="CHEBI:61891"/>
        <dbReference type="EC" id="2.1.1.297"/>
    </reaction>
</comment>
<dbReference type="InterPro" id="IPR007848">
    <property type="entry name" value="Small_mtfrase_dom"/>
</dbReference>
<evidence type="ECO:0000256" key="1">
    <source>
        <dbReference type="ARBA" id="ARBA00012771"/>
    </source>
</evidence>
<keyword evidence="2 7" id="KW-0489">Methyltransferase</keyword>
<dbReference type="InterPro" id="IPR004556">
    <property type="entry name" value="HemK-like"/>
</dbReference>
<organism evidence="7 8">
    <name type="scientific">Mycoplasmopsis agassizii</name>
    <dbReference type="NCBI Taxonomy" id="33922"/>
    <lineage>
        <taxon>Bacteria</taxon>
        <taxon>Bacillati</taxon>
        <taxon>Mycoplasmatota</taxon>
        <taxon>Mycoplasmoidales</taxon>
        <taxon>Metamycoplasmataceae</taxon>
        <taxon>Mycoplasmopsis</taxon>
    </lineage>
</organism>
<keyword evidence="4" id="KW-0949">S-adenosyl-L-methionine</keyword>
<proteinExistence type="predicted"/>
<dbReference type="AlphaFoldDB" id="A0A269TJU2"/>
<dbReference type="PANTHER" id="PTHR18895">
    <property type="entry name" value="HEMK METHYLTRANSFERASE"/>
    <property type="match status" value="1"/>
</dbReference>
<evidence type="ECO:0000256" key="4">
    <source>
        <dbReference type="ARBA" id="ARBA00022691"/>
    </source>
</evidence>
<dbReference type="InterPro" id="IPR019874">
    <property type="entry name" value="RF_methyltr_PrmC"/>
</dbReference>
<name>A0A269TJU2_9BACT</name>
<dbReference type="InterPro" id="IPR002052">
    <property type="entry name" value="DNA_methylase_N6_adenine_CS"/>
</dbReference>
<dbReference type="OrthoDB" id="9800643at2"/>
<dbReference type="EC" id="2.1.1.297" evidence="1"/>
<dbReference type="GO" id="GO:0003676">
    <property type="term" value="F:nucleic acid binding"/>
    <property type="evidence" value="ECO:0007669"/>
    <property type="project" value="InterPro"/>
</dbReference>
<dbReference type="NCBIfam" id="TIGR00536">
    <property type="entry name" value="hemK_fam"/>
    <property type="match status" value="1"/>
</dbReference>
<evidence type="ECO:0000313" key="8">
    <source>
        <dbReference type="Proteomes" id="UP000216943"/>
    </source>
</evidence>
<dbReference type="GO" id="GO:0102559">
    <property type="term" value="F:peptide chain release factor N(5)-glutamine methyltransferase activity"/>
    <property type="evidence" value="ECO:0007669"/>
    <property type="project" value="UniProtKB-EC"/>
</dbReference>
<dbReference type="CDD" id="cd02440">
    <property type="entry name" value="AdoMet_MTases"/>
    <property type="match status" value="1"/>
</dbReference>
<dbReference type="PROSITE" id="PS00092">
    <property type="entry name" value="N6_MTASE"/>
    <property type="match status" value="1"/>
</dbReference>
<reference evidence="8" key="1">
    <citation type="submission" date="2017-08" db="EMBL/GenBank/DDBJ databases">
        <authorList>
            <person name="Alvarez-Ponce D."/>
            <person name="Weitzman C.L."/>
            <person name="Tillett R.L."/>
            <person name="Sandmeier F.C."/>
            <person name="Tracy C.R."/>
        </authorList>
    </citation>
    <scope>NUCLEOTIDE SEQUENCE [LARGE SCALE GENOMIC DNA]</scope>
    <source>
        <strain evidence="8">723</strain>
    </source>
</reference>
<keyword evidence="3 7" id="KW-0808">Transferase</keyword>
<evidence type="ECO:0000259" key="6">
    <source>
        <dbReference type="Pfam" id="PF05175"/>
    </source>
</evidence>
<dbReference type="EMBL" id="NQNY01000007">
    <property type="protein sequence ID" value="PAK21306.1"/>
    <property type="molecule type" value="Genomic_DNA"/>
</dbReference>
<dbReference type="Proteomes" id="UP000216943">
    <property type="component" value="Unassembled WGS sequence"/>
</dbReference>
<gene>
    <name evidence="7" type="primary">prmC</name>
    <name evidence="7" type="ORF">CJJ23_02615</name>
</gene>
<dbReference type="Pfam" id="PF05175">
    <property type="entry name" value="MTS"/>
    <property type="match status" value="1"/>
</dbReference>
<comment type="caution">
    <text evidence="7">The sequence shown here is derived from an EMBL/GenBank/DDBJ whole genome shotgun (WGS) entry which is preliminary data.</text>
</comment>
<evidence type="ECO:0000256" key="5">
    <source>
        <dbReference type="ARBA" id="ARBA00048391"/>
    </source>
</evidence>
<protein>
    <recommendedName>
        <fullName evidence="1">peptide chain release factor N(5)-glutamine methyltransferase</fullName>
        <ecNumber evidence="1">2.1.1.297</ecNumber>
    </recommendedName>
</protein>
<feature type="domain" description="Methyltransferase small" evidence="6">
    <location>
        <begin position="74"/>
        <end position="150"/>
    </location>
</feature>
<evidence type="ECO:0000256" key="3">
    <source>
        <dbReference type="ARBA" id="ARBA00022679"/>
    </source>
</evidence>
<evidence type="ECO:0000313" key="7">
    <source>
        <dbReference type="EMBL" id="PAK21306.1"/>
    </source>
</evidence>
<evidence type="ECO:0000256" key="2">
    <source>
        <dbReference type="ARBA" id="ARBA00022603"/>
    </source>
</evidence>
<dbReference type="NCBIfam" id="TIGR03534">
    <property type="entry name" value="RF_mod_PrmC"/>
    <property type="match status" value="1"/>
</dbReference>